<proteinExistence type="predicted"/>
<dbReference type="EMBL" id="JAWJWI010000012">
    <property type="protein sequence ID" value="MDV4188407.1"/>
    <property type="molecule type" value="Genomic_DNA"/>
</dbReference>
<name>A0ABU3YRP0_9HYPH</name>
<sequence>MLELILLSQKLAAEKALPYVLHYDAWLSAGGCQIIALAECVFEMLASPIITPGRKHRADAQKRRKLCSGTLVANLIVATLSPVHYAGLAVPLRNGKLTRYDRKDFNADTLRLVIEEVENAGLVSVEEAVFKERRTVIAPTSRFRQLVAAHGVSLADIHHLEGRETIELWAGSRRSGQKTPVDYVDCQEADTMRAQMAEINGFLNNTGILLDGRQTGPVHLVRKFRVDQPEDARSFDRHGRLYGGFWEDLPKEQRHLLTIDGEPVVDLDFASMFIQLAYCREGLQPRSGDLYAIPGLEEHRKAVKSLMVSLFFRNAEARRLPAGSKEALPSGWSMERFKAAAAALHPAIAHLFDTTVGFELMALESEILVGILMELASKGVAALPMHDGIMVAASHKELAVETMQSVSARKVGRSLAVVEKPIQSPPRNNSPLWSSRAGPERDRTDLDPHHPLPNDSLKVLKGSYGCISK</sequence>
<comment type="caution">
    <text evidence="2">The sequence shown here is derived from an EMBL/GenBank/DDBJ whole genome shotgun (WGS) entry which is preliminary data.</text>
</comment>
<dbReference type="RefSeq" id="WP_317276712.1">
    <property type="nucleotide sequence ID" value="NZ_JAWJWH010000011.1"/>
</dbReference>
<accession>A0ABU3YRP0</accession>
<evidence type="ECO:0000313" key="3">
    <source>
        <dbReference type="Proteomes" id="UP001187203"/>
    </source>
</evidence>
<dbReference type="Proteomes" id="UP001187203">
    <property type="component" value="Unassembled WGS sequence"/>
</dbReference>
<protein>
    <recommendedName>
        <fullName evidence="4">DNA-directed DNA polymerase family A palm domain-containing protein</fullName>
    </recommendedName>
</protein>
<evidence type="ECO:0000256" key="1">
    <source>
        <dbReference type="SAM" id="MobiDB-lite"/>
    </source>
</evidence>
<gene>
    <name evidence="2" type="ORF">R1523_23195</name>
</gene>
<feature type="region of interest" description="Disordered" evidence="1">
    <location>
        <begin position="417"/>
        <end position="456"/>
    </location>
</feature>
<evidence type="ECO:0000313" key="2">
    <source>
        <dbReference type="EMBL" id="MDV4188407.1"/>
    </source>
</evidence>
<feature type="compositionally biased region" description="Basic and acidic residues" evidence="1">
    <location>
        <begin position="438"/>
        <end position="452"/>
    </location>
</feature>
<reference evidence="3" key="1">
    <citation type="journal article" date="2023" name="Int. J. Mol. Sci.">
        <title>Genomic and Metabolic Characterization of Plant Growth-Promoting Rhizobacteria Isolated from Nodules of Clovers Grown in Non-Farmed Soil.</title>
        <authorList>
            <person name="Wojcik M."/>
            <person name="Koper P."/>
            <person name="Zebracki K."/>
            <person name="Marczak M."/>
            <person name="Mazur A."/>
        </authorList>
    </citation>
    <scope>NUCLEOTIDE SEQUENCE [LARGE SCALE GENOMIC DNA]</scope>
    <source>
        <strain evidence="3">KB12</strain>
    </source>
</reference>
<keyword evidence="3" id="KW-1185">Reference proteome</keyword>
<evidence type="ECO:0008006" key="4">
    <source>
        <dbReference type="Google" id="ProtNLM"/>
    </source>
</evidence>
<organism evidence="2 3">
    <name type="scientific">Rhizobium brockwellii</name>
    <dbReference type="NCBI Taxonomy" id="3019932"/>
    <lineage>
        <taxon>Bacteria</taxon>
        <taxon>Pseudomonadati</taxon>
        <taxon>Pseudomonadota</taxon>
        <taxon>Alphaproteobacteria</taxon>
        <taxon>Hyphomicrobiales</taxon>
        <taxon>Rhizobiaceae</taxon>
        <taxon>Rhizobium/Agrobacterium group</taxon>
        <taxon>Rhizobium</taxon>
    </lineage>
</organism>